<dbReference type="AlphaFoldDB" id="A0AAV1IH07"/>
<evidence type="ECO:0000313" key="2">
    <source>
        <dbReference type="Proteomes" id="UP001314263"/>
    </source>
</evidence>
<dbReference type="EMBL" id="CAUYUE010000015">
    <property type="protein sequence ID" value="CAK0786601.1"/>
    <property type="molecule type" value="Genomic_DNA"/>
</dbReference>
<dbReference type="InterPro" id="IPR034553">
    <property type="entry name" value="TOM5_viridi"/>
</dbReference>
<evidence type="ECO:0000313" key="1">
    <source>
        <dbReference type="EMBL" id="CAK0786601.1"/>
    </source>
</evidence>
<proteinExistence type="predicted"/>
<dbReference type="Proteomes" id="UP001314263">
    <property type="component" value="Unassembled WGS sequence"/>
</dbReference>
<dbReference type="PANTHER" id="PTHR37251">
    <property type="entry name" value="MITOCHONDRIAL IMPORT RECEPTOR SUBUNIT TOM5 HOMOLOG"/>
    <property type="match status" value="1"/>
</dbReference>
<dbReference type="PANTHER" id="PTHR37251:SF1">
    <property type="entry name" value="MITOCHONDRIAL IMPORT RECEPTOR SUBUNIT TOM5 HOMOLOG"/>
    <property type="match status" value="1"/>
</dbReference>
<accession>A0AAV1IH07</accession>
<dbReference type="GO" id="GO:0005742">
    <property type="term" value="C:mitochondrial outer membrane translocase complex"/>
    <property type="evidence" value="ECO:0007669"/>
    <property type="project" value="InterPro"/>
</dbReference>
<protein>
    <submittedName>
        <fullName evidence="1">Uncharacterized protein</fullName>
    </submittedName>
</protein>
<gene>
    <name evidence="1" type="ORF">CVIRNUC_009815</name>
</gene>
<name>A0AAV1IH07_9CHLO</name>
<organism evidence="1 2">
    <name type="scientific">Coccomyxa viridis</name>
    <dbReference type="NCBI Taxonomy" id="1274662"/>
    <lineage>
        <taxon>Eukaryota</taxon>
        <taxon>Viridiplantae</taxon>
        <taxon>Chlorophyta</taxon>
        <taxon>core chlorophytes</taxon>
        <taxon>Trebouxiophyceae</taxon>
        <taxon>Trebouxiophyceae incertae sedis</taxon>
        <taxon>Coccomyxaceae</taxon>
        <taxon>Coccomyxa</taxon>
    </lineage>
</organism>
<reference evidence="1 2" key="1">
    <citation type="submission" date="2023-10" db="EMBL/GenBank/DDBJ databases">
        <authorList>
            <person name="Maclean D."/>
            <person name="Macfadyen A."/>
        </authorList>
    </citation>
    <scope>NUCLEOTIDE SEQUENCE [LARGE SCALE GENOMIC DNA]</scope>
</reference>
<keyword evidence="2" id="KW-1185">Reference proteome</keyword>
<comment type="caution">
    <text evidence="1">The sequence shown here is derived from an EMBL/GenBank/DDBJ whole genome shotgun (WGS) entry which is preliminary data.</text>
</comment>
<sequence>MPPRALPSSKPKTAAEKWKAWLNSEYKDEQKFAANLSLARAVGLFAASLVVITQFGEAFAI</sequence>